<accession>A0ACB8UUW6</accession>
<reference evidence="1" key="1">
    <citation type="journal article" date="2022" name="bioRxiv">
        <title>Population genetic analysis of Ophidiomyces ophidiicola, the causative agent of snake fungal disease, indicates recent introductions to the USA.</title>
        <authorList>
            <person name="Ladner J.T."/>
            <person name="Palmer J.M."/>
            <person name="Ettinger C.L."/>
            <person name="Stajich J.E."/>
            <person name="Farrell T.M."/>
            <person name="Glorioso B.M."/>
            <person name="Lawson B."/>
            <person name="Price S.J."/>
            <person name="Stengle A.G."/>
            <person name="Grear D.A."/>
            <person name="Lorch J.M."/>
        </authorList>
    </citation>
    <scope>NUCLEOTIDE SEQUENCE</scope>
    <source>
        <strain evidence="1">NWHC 24266-5</strain>
    </source>
</reference>
<dbReference type="EMBL" id="JALBCA010000058">
    <property type="protein sequence ID" value="KAI2385444.1"/>
    <property type="molecule type" value="Genomic_DNA"/>
</dbReference>
<sequence>MDQQSHPSRQPDFSGLLQNFQKDIEDIRALISCGVCVRPLYEPFTLGCGHTFCYGCLTQWFDSHERRKTCPDCRSPVLSEPAPAYMIRNIVQIFITRSELLDKDETTAEHLEHKRSETEKIELDKKNEDERCGGLFHGYFKNTTFTGLPIRDLTDGVERCPRCAWELDDGECVQCGYTIDDSSVDDYHGYDLFDEAFAHLDAMRHNREFIGISDDEDYDSGHPRSEHSPEPSRSNSIGEGSSDEWESDDMGSFIVEDEEVSEDSDTPTTSTVVGHRDRTADGPVQPPTTGGETEPSEISDSVSEGVSEQSFPGLFRNPTIIELDDDDDDDEPIRPQTMASRRRLQRIDSSSPASRVNVSLSVRRGSSETDDSSSDGMHNLLQEEQSQSTSPRGSPYSYRIQTSESDEESSS</sequence>
<name>A0ACB8UUW6_9EURO</name>
<comment type="caution">
    <text evidence="1">The sequence shown here is derived from an EMBL/GenBank/DDBJ whole genome shotgun (WGS) entry which is preliminary data.</text>
</comment>
<evidence type="ECO:0000313" key="1">
    <source>
        <dbReference type="EMBL" id="KAI2385444.1"/>
    </source>
</evidence>
<protein>
    <submittedName>
        <fullName evidence="1">E3 ubiquitin ligase</fullName>
    </submittedName>
</protein>
<organism evidence="1">
    <name type="scientific">Ophidiomyces ophidiicola</name>
    <dbReference type="NCBI Taxonomy" id="1387563"/>
    <lineage>
        <taxon>Eukaryota</taxon>
        <taxon>Fungi</taxon>
        <taxon>Dikarya</taxon>
        <taxon>Ascomycota</taxon>
        <taxon>Pezizomycotina</taxon>
        <taxon>Eurotiomycetes</taxon>
        <taxon>Eurotiomycetidae</taxon>
        <taxon>Onygenales</taxon>
        <taxon>Onygenaceae</taxon>
        <taxon>Ophidiomyces</taxon>
    </lineage>
</organism>
<gene>
    <name evidence="1" type="primary">PSH1</name>
    <name evidence="1" type="ORF">LOY88_004061</name>
</gene>
<proteinExistence type="predicted"/>